<keyword evidence="2" id="KW-1185">Reference proteome</keyword>
<reference evidence="1" key="1">
    <citation type="submission" date="2023-07" db="EMBL/GenBank/DDBJ databases">
        <title>draft genome sequence of fig (Ficus carica).</title>
        <authorList>
            <person name="Takahashi T."/>
            <person name="Nishimura K."/>
        </authorList>
    </citation>
    <scope>NUCLEOTIDE SEQUENCE</scope>
</reference>
<evidence type="ECO:0000313" key="2">
    <source>
        <dbReference type="Proteomes" id="UP001187192"/>
    </source>
</evidence>
<dbReference type="Proteomes" id="UP001187192">
    <property type="component" value="Unassembled WGS sequence"/>
</dbReference>
<protein>
    <submittedName>
        <fullName evidence="1">Uncharacterized protein</fullName>
    </submittedName>
</protein>
<dbReference type="AlphaFoldDB" id="A0AA88E0F7"/>
<proteinExistence type="predicted"/>
<accession>A0AA88E0F7</accession>
<name>A0AA88E0F7_FICCA</name>
<sequence length="158" mass="18239">MKQLSYLFDLLLDYDTIPLPCLSVPLCSFLAAISGRRCWRRPALQLRWQRDHTLLAIQFQRCFRLAWRRSTPTLVLFLPSTIGGLRSMALRGVENDEMQKFLRATTIDGWPSFFDGEAVTVDAVGLAGEFAKFEIRSSKGTEKGKREKGRRDVRLWRE</sequence>
<organism evidence="1 2">
    <name type="scientific">Ficus carica</name>
    <name type="common">Common fig</name>
    <dbReference type="NCBI Taxonomy" id="3494"/>
    <lineage>
        <taxon>Eukaryota</taxon>
        <taxon>Viridiplantae</taxon>
        <taxon>Streptophyta</taxon>
        <taxon>Embryophyta</taxon>
        <taxon>Tracheophyta</taxon>
        <taxon>Spermatophyta</taxon>
        <taxon>Magnoliopsida</taxon>
        <taxon>eudicotyledons</taxon>
        <taxon>Gunneridae</taxon>
        <taxon>Pentapetalae</taxon>
        <taxon>rosids</taxon>
        <taxon>fabids</taxon>
        <taxon>Rosales</taxon>
        <taxon>Moraceae</taxon>
        <taxon>Ficeae</taxon>
        <taxon>Ficus</taxon>
    </lineage>
</organism>
<evidence type="ECO:0000313" key="1">
    <source>
        <dbReference type="EMBL" id="GMN65333.1"/>
    </source>
</evidence>
<comment type="caution">
    <text evidence="1">The sequence shown here is derived from an EMBL/GenBank/DDBJ whole genome shotgun (WGS) entry which is preliminary data.</text>
</comment>
<dbReference type="EMBL" id="BTGU01000226">
    <property type="protein sequence ID" value="GMN65333.1"/>
    <property type="molecule type" value="Genomic_DNA"/>
</dbReference>
<gene>
    <name evidence="1" type="ORF">TIFTF001_034400</name>
</gene>